<accession>A0ABV6R0V0</accession>
<feature type="domain" description="Major facilitator superfamily associated" evidence="9">
    <location>
        <begin position="6"/>
        <end position="357"/>
    </location>
</feature>
<dbReference type="NCBIfam" id="NF037955">
    <property type="entry name" value="mfs"/>
    <property type="match status" value="1"/>
</dbReference>
<evidence type="ECO:0000313" key="11">
    <source>
        <dbReference type="Proteomes" id="UP001589906"/>
    </source>
</evidence>
<evidence type="ECO:0000256" key="5">
    <source>
        <dbReference type="ARBA" id="ARBA00022692"/>
    </source>
</evidence>
<feature type="transmembrane region" description="Helical" evidence="8">
    <location>
        <begin position="334"/>
        <end position="352"/>
    </location>
</feature>
<feature type="transmembrane region" description="Helical" evidence="8">
    <location>
        <begin position="91"/>
        <end position="111"/>
    </location>
</feature>
<keyword evidence="4" id="KW-0997">Cell inner membrane</keyword>
<dbReference type="EMBL" id="JBHLSW010000003">
    <property type="protein sequence ID" value="MFC0633242.1"/>
    <property type="molecule type" value="Genomic_DNA"/>
</dbReference>
<evidence type="ECO:0000256" key="7">
    <source>
        <dbReference type="ARBA" id="ARBA00023136"/>
    </source>
</evidence>
<evidence type="ECO:0000256" key="8">
    <source>
        <dbReference type="SAM" id="Phobius"/>
    </source>
</evidence>
<dbReference type="PIRSF" id="PIRSF004925">
    <property type="entry name" value="HcaT"/>
    <property type="match status" value="1"/>
</dbReference>
<feature type="transmembrane region" description="Helical" evidence="8">
    <location>
        <begin position="239"/>
        <end position="256"/>
    </location>
</feature>
<gene>
    <name evidence="10" type="ORF">ACFFGE_05030</name>
</gene>
<dbReference type="InterPro" id="IPR024989">
    <property type="entry name" value="MFS_assoc_dom"/>
</dbReference>
<evidence type="ECO:0000256" key="4">
    <source>
        <dbReference type="ARBA" id="ARBA00022519"/>
    </source>
</evidence>
<keyword evidence="7 8" id="KW-0472">Membrane</keyword>
<feature type="transmembrane region" description="Helical" evidence="8">
    <location>
        <begin position="132"/>
        <end position="150"/>
    </location>
</feature>
<keyword evidence="6 8" id="KW-1133">Transmembrane helix</keyword>
<keyword evidence="5 8" id="KW-0812">Transmembrane</keyword>
<sequence length="388" mass="40959">MNASRRMAVVYVLLFGATGVSLPFAGLWFRDQGLSGAEIGALLAAPTLARLVVGPALAVWADRFRLRRTPIVVLGLVAAFAYGAAGLVDGFFLWLPIWFVAASAAAAMIPLTDVLTLRLGRRFDFAFAPTRSAGSLAFVVANVVMGALLLRAPSDVVIVWIAAASALTALAAWRAPAEPVRDRQPAGGDRFAGLGVLLRDRTFLTAIFAVGAVQGSHGFYYAFSAIEWKARGVSEQTTGLLWAFSVAAEVAWMWWIEPLRRRHGVGPGVILALGVVAGLIRWTAFAAAPPEWMLWPLQALHALSFAAVFLAGLEIVERLSAPEHQTSAQTLSSALSSGLLIGLATAIAGPLYDHVGALGYLAMSAMVLCGAAAAWIVRSRLGGQPTTT</sequence>
<name>A0ABV6R0V0_9CAUL</name>
<comment type="subcellular location">
    <subcellularLocation>
        <location evidence="1">Cell inner membrane</location>
        <topology evidence="1">Multi-pass membrane protein</topology>
    </subcellularLocation>
</comment>
<dbReference type="Gene3D" id="1.20.1250.20">
    <property type="entry name" value="MFS general substrate transporter like domains"/>
    <property type="match status" value="2"/>
</dbReference>
<dbReference type="RefSeq" id="WP_376834911.1">
    <property type="nucleotide sequence ID" value="NZ_JBHLSW010000003.1"/>
</dbReference>
<evidence type="ECO:0000256" key="6">
    <source>
        <dbReference type="ARBA" id="ARBA00022989"/>
    </source>
</evidence>
<feature type="transmembrane region" description="Helical" evidence="8">
    <location>
        <begin position="156"/>
        <end position="173"/>
    </location>
</feature>
<evidence type="ECO:0000313" key="10">
    <source>
        <dbReference type="EMBL" id="MFC0633242.1"/>
    </source>
</evidence>
<reference evidence="10 11" key="1">
    <citation type="submission" date="2024-09" db="EMBL/GenBank/DDBJ databases">
        <authorList>
            <person name="Sun Q."/>
            <person name="Mori K."/>
        </authorList>
    </citation>
    <scope>NUCLEOTIDE SEQUENCE [LARGE SCALE GENOMIC DNA]</scope>
    <source>
        <strain evidence="10 11">NCAIM B.02621</strain>
    </source>
</reference>
<keyword evidence="2" id="KW-0813">Transport</keyword>
<evidence type="ECO:0000256" key="1">
    <source>
        <dbReference type="ARBA" id="ARBA00004429"/>
    </source>
</evidence>
<dbReference type="SUPFAM" id="SSF103473">
    <property type="entry name" value="MFS general substrate transporter"/>
    <property type="match status" value="1"/>
</dbReference>
<feature type="transmembrane region" description="Helical" evidence="8">
    <location>
        <begin position="358"/>
        <end position="377"/>
    </location>
</feature>
<dbReference type="InterPro" id="IPR026032">
    <property type="entry name" value="HcaT-like"/>
</dbReference>
<feature type="transmembrane region" description="Helical" evidence="8">
    <location>
        <begin position="7"/>
        <end position="29"/>
    </location>
</feature>
<feature type="transmembrane region" description="Helical" evidence="8">
    <location>
        <begin position="68"/>
        <end position="85"/>
    </location>
</feature>
<dbReference type="PANTHER" id="PTHR23522">
    <property type="entry name" value="BLL5896 PROTEIN"/>
    <property type="match status" value="1"/>
</dbReference>
<feature type="transmembrane region" description="Helical" evidence="8">
    <location>
        <begin position="294"/>
        <end position="313"/>
    </location>
</feature>
<dbReference type="PANTHER" id="PTHR23522:SF10">
    <property type="entry name" value="3-PHENYLPROPIONIC ACID TRANSPORTER-RELATED"/>
    <property type="match status" value="1"/>
</dbReference>
<protein>
    <submittedName>
        <fullName evidence="10">MFS transporter</fullName>
    </submittedName>
</protein>
<comment type="caution">
    <text evidence="10">The sequence shown here is derived from an EMBL/GenBank/DDBJ whole genome shotgun (WGS) entry which is preliminary data.</text>
</comment>
<feature type="transmembrane region" description="Helical" evidence="8">
    <location>
        <begin position="41"/>
        <end position="61"/>
    </location>
</feature>
<feature type="transmembrane region" description="Helical" evidence="8">
    <location>
        <begin position="268"/>
        <end position="288"/>
    </location>
</feature>
<keyword evidence="3" id="KW-1003">Cell membrane</keyword>
<feature type="transmembrane region" description="Helical" evidence="8">
    <location>
        <begin position="203"/>
        <end position="223"/>
    </location>
</feature>
<evidence type="ECO:0000259" key="9">
    <source>
        <dbReference type="Pfam" id="PF12832"/>
    </source>
</evidence>
<dbReference type="Proteomes" id="UP001589906">
    <property type="component" value="Unassembled WGS sequence"/>
</dbReference>
<evidence type="ECO:0000256" key="2">
    <source>
        <dbReference type="ARBA" id="ARBA00022448"/>
    </source>
</evidence>
<dbReference type="InterPro" id="IPR036259">
    <property type="entry name" value="MFS_trans_sf"/>
</dbReference>
<organism evidence="10 11">
    <name type="scientific">Brevundimonas balnearis</name>
    <dbReference type="NCBI Taxonomy" id="1572858"/>
    <lineage>
        <taxon>Bacteria</taxon>
        <taxon>Pseudomonadati</taxon>
        <taxon>Pseudomonadota</taxon>
        <taxon>Alphaproteobacteria</taxon>
        <taxon>Caulobacterales</taxon>
        <taxon>Caulobacteraceae</taxon>
        <taxon>Brevundimonas</taxon>
    </lineage>
</organism>
<proteinExistence type="predicted"/>
<evidence type="ECO:0000256" key="3">
    <source>
        <dbReference type="ARBA" id="ARBA00022475"/>
    </source>
</evidence>
<dbReference type="Pfam" id="PF12832">
    <property type="entry name" value="MFS_1_like"/>
    <property type="match status" value="1"/>
</dbReference>
<keyword evidence="11" id="KW-1185">Reference proteome</keyword>